<dbReference type="EMBL" id="KL584704">
    <property type="protein sequence ID" value="KEQ75903.1"/>
    <property type="molecule type" value="Genomic_DNA"/>
</dbReference>
<evidence type="ECO:0000313" key="2">
    <source>
        <dbReference type="Proteomes" id="UP000027730"/>
    </source>
</evidence>
<dbReference type="RefSeq" id="XP_013430279.1">
    <property type="nucleotide sequence ID" value="XM_013574825.1"/>
</dbReference>
<evidence type="ECO:0000313" key="1">
    <source>
        <dbReference type="EMBL" id="KEQ75903.1"/>
    </source>
</evidence>
<organism evidence="1 2">
    <name type="scientific">Aureobasidium namibiae CBS 147.97</name>
    <dbReference type="NCBI Taxonomy" id="1043004"/>
    <lineage>
        <taxon>Eukaryota</taxon>
        <taxon>Fungi</taxon>
        <taxon>Dikarya</taxon>
        <taxon>Ascomycota</taxon>
        <taxon>Pezizomycotina</taxon>
        <taxon>Dothideomycetes</taxon>
        <taxon>Dothideomycetidae</taxon>
        <taxon>Dothideales</taxon>
        <taxon>Saccotheciaceae</taxon>
        <taxon>Aureobasidium</taxon>
    </lineage>
</organism>
<name>A0A074WRW9_9PEZI</name>
<reference evidence="1 2" key="1">
    <citation type="journal article" date="2014" name="BMC Genomics">
        <title>Genome sequencing of four Aureobasidium pullulans varieties: biotechnological potential, stress tolerance, and description of new species.</title>
        <authorList>
            <person name="Gostin Ar C."/>
            <person name="Ohm R.A."/>
            <person name="Kogej T."/>
            <person name="Sonjak S."/>
            <person name="Turk M."/>
            <person name="Zajc J."/>
            <person name="Zalar P."/>
            <person name="Grube M."/>
            <person name="Sun H."/>
            <person name="Han J."/>
            <person name="Sharma A."/>
            <person name="Chiniquy J."/>
            <person name="Ngan C.Y."/>
            <person name="Lipzen A."/>
            <person name="Barry K."/>
            <person name="Grigoriev I.V."/>
            <person name="Gunde-Cimerman N."/>
        </authorList>
    </citation>
    <scope>NUCLEOTIDE SEQUENCE [LARGE SCALE GENOMIC DNA]</scope>
    <source>
        <strain evidence="1 2">CBS 147.97</strain>
    </source>
</reference>
<dbReference type="HOGENOM" id="CLU_1992180_0_0_1"/>
<dbReference type="AlphaFoldDB" id="A0A074WRW9"/>
<gene>
    <name evidence="1" type="ORF">M436DRAFT_61202</name>
</gene>
<protein>
    <submittedName>
        <fullName evidence="1">Uncharacterized protein</fullName>
    </submittedName>
</protein>
<dbReference type="Proteomes" id="UP000027730">
    <property type="component" value="Unassembled WGS sequence"/>
</dbReference>
<dbReference type="GeneID" id="25413147"/>
<keyword evidence="2" id="KW-1185">Reference proteome</keyword>
<accession>A0A074WRW9</accession>
<sequence length="125" mass="13590">MPAGKNDAHVRLYFNFEKTGQDSRMVFVKACAGKLTFRHGTDPESSVTVTVASGRGVVALSSGSTGRETRLVLLAMMLESCYVSSRTRSEALPEGYEHVKDFEDVKRKQQLDGLASSSLSDTSNP</sequence>
<proteinExistence type="predicted"/>